<reference evidence="1 2" key="1">
    <citation type="submission" date="2015-10" db="EMBL/GenBank/DDBJ databases">
        <title>Erysipelothrix larvae sp. LV19 isolated from the larval gut of the rhinoceros beetle, Trypoxylus dichotomus.</title>
        <authorList>
            <person name="Lim S."/>
            <person name="Kim B.-C."/>
        </authorList>
    </citation>
    <scope>NUCLEOTIDE SEQUENCE [LARGE SCALE GENOMIC DNA]</scope>
    <source>
        <strain evidence="1 2">LV19</strain>
    </source>
</reference>
<protein>
    <recommendedName>
        <fullName evidence="3">3-keto-disaccharide hydrolase domain-containing protein</fullName>
    </recommendedName>
</protein>
<dbReference type="Gene3D" id="2.60.120.560">
    <property type="entry name" value="Exo-inulinase, domain 1"/>
    <property type="match status" value="1"/>
</dbReference>
<dbReference type="KEGG" id="erl:AOC36_11305"/>
<dbReference type="STRING" id="1514105.AOC36_11305"/>
<evidence type="ECO:0000313" key="2">
    <source>
        <dbReference type="Proteomes" id="UP000063781"/>
    </source>
</evidence>
<keyword evidence="2" id="KW-1185">Reference proteome</keyword>
<dbReference type="EMBL" id="CP013213">
    <property type="protein sequence ID" value="AMC94537.1"/>
    <property type="molecule type" value="Genomic_DNA"/>
</dbReference>
<gene>
    <name evidence="1" type="ORF">AOC36_11305</name>
</gene>
<dbReference type="Proteomes" id="UP000063781">
    <property type="component" value="Chromosome"/>
</dbReference>
<evidence type="ECO:0000313" key="1">
    <source>
        <dbReference type="EMBL" id="AMC94537.1"/>
    </source>
</evidence>
<evidence type="ECO:0008006" key="3">
    <source>
        <dbReference type="Google" id="ProtNLM"/>
    </source>
</evidence>
<name>A0A0X8H1V2_9FIRM</name>
<accession>A0A0X8H1V2</accession>
<proteinExistence type="predicted"/>
<dbReference type="AlphaFoldDB" id="A0A0X8H1V2"/>
<sequence length="205" mass="23840">MDKTVHFQDEIYLPINTEITTEMLEGEQAICVLKGEHIIEYDEPTYAKLLNCDFHNGIIKVKVLSRILQDAPELARGFIGLAFRINEDDTQFESIYIRPTNGRCELQKRRNCSTQYFSYPNHKYNQLRIEAPGEYESYADMGLDEWIDFKIEVIDTRAKLYLHNSKYPVLIVNDLKLGAHQKGSIGLWVDVGTQGFFKDLRITHF</sequence>
<dbReference type="RefSeq" id="WP_067634388.1">
    <property type="nucleotide sequence ID" value="NZ_CP013213.1"/>
</dbReference>
<organism evidence="1 2">
    <name type="scientific">Erysipelothrix larvae</name>
    <dbReference type="NCBI Taxonomy" id="1514105"/>
    <lineage>
        <taxon>Bacteria</taxon>
        <taxon>Bacillati</taxon>
        <taxon>Bacillota</taxon>
        <taxon>Erysipelotrichia</taxon>
        <taxon>Erysipelotrichales</taxon>
        <taxon>Erysipelotrichaceae</taxon>
        <taxon>Erysipelothrix</taxon>
    </lineage>
</organism>